<evidence type="ECO:0000256" key="3">
    <source>
        <dbReference type="ARBA" id="ARBA00066641"/>
    </source>
</evidence>
<dbReference type="Gene3D" id="3.10.450.50">
    <property type="match status" value="1"/>
</dbReference>
<gene>
    <name evidence="5" type="ORF">DJ021_11170</name>
</gene>
<dbReference type="FunFam" id="3.40.50.720:FF:000084">
    <property type="entry name" value="Short-chain dehydrogenase reductase"/>
    <property type="match status" value="1"/>
</dbReference>
<dbReference type="InterPro" id="IPR002347">
    <property type="entry name" value="SDR_fam"/>
</dbReference>
<dbReference type="InterPro" id="IPR020904">
    <property type="entry name" value="Sc_DH/Rdtase_CS"/>
</dbReference>
<dbReference type="OrthoDB" id="8959163at2"/>
<proteinExistence type="inferred from homology"/>
<keyword evidence="6" id="KW-1185">Reference proteome</keyword>
<dbReference type="PANTHER" id="PTHR42760">
    <property type="entry name" value="SHORT-CHAIN DEHYDROGENASES/REDUCTASES FAMILY MEMBER"/>
    <property type="match status" value="1"/>
</dbReference>
<dbReference type="PANTHER" id="PTHR42760:SF133">
    <property type="entry name" value="3-OXOACYL-[ACYL-CARRIER-PROTEIN] REDUCTASE"/>
    <property type="match status" value="1"/>
</dbReference>
<keyword evidence="2" id="KW-0560">Oxidoreductase</keyword>
<dbReference type="PROSITE" id="PS00061">
    <property type="entry name" value="ADH_SHORT"/>
    <property type="match status" value="1"/>
</dbReference>
<evidence type="ECO:0000256" key="1">
    <source>
        <dbReference type="ARBA" id="ARBA00006484"/>
    </source>
</evidence>
<dbReference type="Proteomes" id="UP000249842">
    <property type="component" value="Unassembled WGS sequence"/>
</dbReference>
<dbReference type="InterPro" id="IPR036291">
    <property type="entry name" value="NAD(P)-bd_dom_sf"/>
</dbReference>
<dbReference type="PRINTS" id="PR00080">
    <property type="entry name" value="SDRFAMILY"/>
</dbReference>
<dbReference type="AlphaFoldDB" id="A0A328B0J8"/>
<protein>
    <recommendedName>
        <fullName evidence="4">D-xylose 1-dehydrogenase</fullName>
        <ecNumber evidence="3">1.1.1.175</ecNumber>
    </recommendedName>
</protein>
<dbReference type="InterPro" id="IPR032710">
    <property type="entry name" value="NTF2-like_dom_sf"/>
</dbReference>
<evidence type="ECO:0000313" key="5">
    <source>
        <dbReference type="EMBL" id="RAK60327.1"/>
    </source>
</evidence>
<dbReference type="SUPFAM" id="SSF51735">
    <property type="entry name" value="NAD(P)-binding Rossmann-fold domains"/>
    <property type="match status" value="1"/>
</dbReference>
<accession>A0A328B0J8</accession>
<evidence type="ECO:0000256" key="4">
    <source>
        <dbReference type="ARBA" id="ARBA00069939"/>
    </source>
</evidence>
<name>A0A328B0J8_9CAUL</name>
<reference evidence="6" key="1">
    <citation type="submission" date="2018-05" db="EMBL/GenBank/DDBJ databases">
        <authorList>
            <person name="Li X."/>
        </authorList>
    </citation>
    <scope>NUCLEOTIDE SEQUENCE [LARGE SCALE GENOMIC DNA]</scope>
    <source>
        <strain evidence="6">HKS-05</strain>
    </source>
</reference>
<dbReference type="Pfam" id="PF13561">
    <property type="entry name" value="adh_short_C2"/>
    <property type="match status" value="1"/>
</dbReference>
<dbReference type="EMBL" id="QFYP01000001">
    <property type="protein sequence ID" value="RAK60327.1"/>
    <property type="molecule type" value="Genomic_DNA"/>
</dbReference>
<dbReference type="SUPFAM" id="SSF54427">
    <property type="entry name" value="NTF2-like"/>
    <property type="match status" value="1"/>
</dbReference>
<dbReference type="EC" id="1.1.1.175" evidence="3"/>
<dbReference type="Gene3D" id="3.40.50.720">
    <property type="entry name" value="NAD(P)-binding Rossmann-like Domain"/>
    <property type="match status" value="1"/>
</dbReference>
<comment type="similarity">
    <text evidence="1">Belongs to the short-chain dehydrogenases/reductases (SDR) family.</text>
</comment>
<evidence type="ECO:0000313" key="6">
    <source>
        <dbReference type="Proteomes" id="UP000249842"/>
    </source>
</evidence>
<organism evidence="5 6">
    <name type="scientific">Phenylobacterium hankyongense</name>
    <dbReference type="NCBI Taxonomy" id="1813876"/>
    <lineage>
        <taxon>Bacteria</taxon>
        <taxon>Pseudomonadati</taxon>
        <taxon>Pseudomonadota</taxon>
        <taxon>Alphaproteobacteria</taxon>
        <taxon>Caulobacterales</taxon>
        <taxon>Caulobacteraceae</taxon>
        <taxon>Phenylobacterium</taxon>
    </lineage>
</organism>
<sequence>MPMTVKLPLPIARYFQAANGGDAAAVAAAFAADAHVRDEGRDHHGRDAVRTWADEARRRYRFYAEPRSLEPGPHGGVVTAHLTGDFPGAPADLRYRFALAGDEIADLEVTLRAPEAEFCGRRVLVTGGTQGIGAAVVSRLRRAGASVFTTARAAPPDLEEQDLFVAADLGTPEGAARVAEAVMRRLGGLDVLIHNVGGSSAPGGGYAALTDDHWTDALNANLLSAVRLDRALLPAMIDQGYGVIVHVSSIQRVLPLYESTLAYAAAKAALSNYSKALSNEVGPQGVRVVRVSPGFTETDAATRMIERLAQAQGVETGAAREGLMRSLGGIPIGRPNRPEEVADLIAFLASDRAGALHGAEYVIDGGTVPTV</sequence>
<dbReference type="NCBIfam" id="NF005095">
    <property type="entry name" value="PRK06523.1"/>
    <property type="match status" value="1"/>
</dbReference>
<evidence type="ECO:0000256" key="2">
    <source>
        <dbReference type="ARBA" id="ARBA00023002"/>
    </source>
</evidence>
<dbReference type="PRINTS" id="PR00081">
    <property type="entry name" value="GDHRDH"/>
</dbReference>
<comment type="caution">
    <text evidence="5">The sequence shown here is derived from an EMBL/GenBank/DDBJ whole genome shotgun (WGS) entry which is preliminary data.</text>
</comment>
<dbReference type="GO" id="GO:0047838">
    <property type="term" value="F:D-xylose 1-dehydrogenase (NAD+) activity"/>
    <property type="evidence" value="ECO:0007669"/>
    <property type="project" value="UniProtKB-EC"/>
</dbReference>